<protein>
    <submittedName>
        <fullName evidence="1">Uncharacterized protein</fullName>
    </submittedName>
</protein>
<sequence>MSPILEILGQIMSALDDLKAEVAATLTVEQSAVTLIQGIAAQLVAALANQTNPDSALVDLTTQLKTNADALAAAVTANTPAAPPAPAPAP</sequence>
<organism evidence="1 2">
    <name type="scientific">Paraburkholderia panacisoli</name>
    <dbReference type="NCBI Taxonomy" id="2603818"/>
    <lineage>
        <taxon>Bacteria</taxon>
        <taxon>Pseudomonadati</taxon>
        <taxon>Pseudomonadota</taxon>
        <taxon>Betaproteobacteria</taxon>
        <taxon>Burkholderiales</taxon>
        <taxon>Burkholderiaceae</taxon>
        <taxon>Paraburkholderia</taxon>
    </lineage>
</organism>
<name>A0A5B0HLX1_9BURK</name>
<dbReference type="Proteomes" id="UP000325273">
    <property type="component" value="Unassembled WGS sequence"/>
</dbReference>
<keyword evidence="2" id="KW-1185">Reference proteome</keyword>
<accession>A0A5B0HLX1</accession>
<proteinExistence type="predicted"/>
<evidence type="ECO:0000313" key="2">
    <source>
        <dbReference type="Proteomes" id="UP000325273"/>
    </source>
</evidence>
<dbReference type="EMBL" id="VTUZ01000001">
    <property type="protein sequence ID" value="KAA1016237.1"/>
    <property type="molecule type" value="Genomic_DNA"/>
</dbReference>
<comment type="caution">
    <text evidence="1">The sequence shown here is derived from an EMBL/GenBank/DDBJ whole genome shotgun (WGS) entry which is preliminary data.</text>
</comment>
<gene>
    <name evidence="1" type="ORF">FVF58_01015</name>
</gene>
<reference evidence="1 2" key="1">
    <citation type="submission" date="2019-08" db="EMBL/GenBank/DDBJ databases">
        <title>Paraburkholderia sp. DCY113.</title>
        <authorList>
            <person name="Kang J."/>
        </authorList>
    </citation>
    <scope>NUCLEOTIDE SEQUENCE [LARGE SCALE GENOMIC DNA]</scope>
    <source>
        <strain evidence="1 2">DCY113</strain>
    </source>
</reference>
<evidence type="ECO:0000313" key="1">
    <source>
        <dbReference type="EMBL" id="KAA1016237.1"/>
    </source>
</evidence>
<dbReference type="AlphaFoldDB" id="A0A5B0HLX1"/>